<reference evidence="1 2" key="1">
    <citation type="submission" date="2018-11" db="EMBL/GenBank/DDBJ databases">
        <authorList>
            <consortium name="Pathogen Informatics"/>
        </authorList>
    </citation>
    <scope>NUCLEOTIDE SEQUENCE [LARGE SCALE GENOMIC DNA]</scope>
</reference>
<dbReference type="EMBL" id="UZAH01027629">
    <property type="protein sequence ID" value="VDO93502.1"/>
    <property type="molecule type" value="Genomic_DNA"/>
</dbReference>
<accession>A0A183FWF8</accession>
<evidence type="ECO:0000313" key="2">
    <source>
        <dbReference type="Proteomes" id="UP000050761"/>
    </source>
</evidence>
<dbReference type="Proteomes" id="UP000050761">
    <property type="component" value="Unassembled WGS sequence"/>
</dbReference>
<sequence>MTTPSRVDLHLVVDPFSILVPSAFNRVSGALEESRASQPVESLTKQLHTMDITRAPNTYIDSQEEDTDYELDNSDVLVIYKDLHDICVKLMKVEGARDIVFVGPAADGSPADGEWMKVTLALTHAVREGSKLVVVHQEAKPRGK</sequence>
<evidence type="ECO:0000313" key="1">
    <source>
        <dbReference type="EMBL" id="VDO93502.1"/>
    </source>
</evidence>
<dbReference type="AlphaFoldDB" id="A0A183FWF8"/>
<proteinExistence type="predicted"/>
<evidence type="ECO:0000313" key="3">
    <source>
        <dbReference type="WBParaSite" id="HPBE_0001276301-mRNA-1"/>
    </source>
</evidence>
<accession>A0A3P8DBD4</accession>
<keyword evidence="2" id="KW-1185">Reference proteome</keyword>
<reference evidence="3" key="2">
    <citation type="submission" date="2019-09" db="UniProtKB">
        <authorList>
            <consortium name="WormBaseParasite"/>
        </authorList>
    </citation>
    <scope>IDENTIFICATION</scope>
</reference>
<name>A0A183FWF8_HELPZ</name>
<dbReference type="WBParaSite" id="HPBE_0001276301-mRNA-1">
    <property type="protein sequence ID" value="HPBE_0001276301-mRNA-1"/>
    <property type="gene ID" value="HPBE_0001276301"/>
</dbReference>
<gene>
    <name evidence="1" type="ORF">HPBE_LOCUS12764</name>
</gene>
<organism evidence="2 3">
    <name type="scientific">Heligmosomoides polygyrus</name>
    <name type="common">Parasitic roundworm</name>
    <dbReference type="NCBI Taxonomy" id="6339"/>
    <lineage>
        <taxon>Eukaryota</taxon>
        <taxon>Metazoa</taxon>
        <taxon>Ecdysozoa</taxon>
        <taxon>Nematoda</taxon>
        <taxon>Chromadorea</taxon>
        <taxon>Rhabditida</taxon>
        <taxon>Rhabditina</taxon>
        <taxon>Rhabditomorpha</taxon>
        <taxon>Strongyloidea</taxon>
        <taxon>Heligmosomidae</taxon>
        <taxon>Heligmosomoides</taxon>
    </lineage>
</organism>
<protein>
    <submittedName>
        <fullName evidence="3">Usp domain-containing protein</fullName>
    </submittedName>
</protein>